<reference evidence="1" key="1">
    <citation type="submission" date="2020-12" db="EMBL/GenBank/DDBJ databases">
        <title>Vagococcus allomyrinae sp. nov. and Enterococcus lavae sp. nov., isolated from the larvae of Allomyrina dichotoma.</title>
        <authorList>
            <person name="Lee S.D."/>
        </authorList>
    </citation>
    <scope>NUCLEOTIDE SEQUENCE</scope>
    <source>
        <strain evidence="1">BWB3-3</strain>
    </source>
</reference>
<evidence type="ECO:0000313" key="2">
    <source>
        <dbReference type="Proteomes" id="UP000674938"/>
    </source>
</evidence>
<dbReference type="AlphaFoldDB" id="A0A940PGD8"/>
<accession>A0A940PGD8</accession>
<keyword evidence="2" id="KW-1185">Reference proteome</keyword>
<gene>
    <name evidence="1" type="ORF">I6N95_25550</name>
</gene>
<organism evidence="1 2">
    <name type="scientific">Vagococcus allomyrinae</name>
    <dbReference type="NCBI Taxonomy" id="2794353"/>
    <lineage>
        <taxon>Bacteria</taxon>
        <taxon>Bacillati</taxon>
        <taxon>Bacillota</taxon>
        <taxon>Bacilli</taxon>
        <taxon>Lactobacillales</taxon>
        <taxon>Enterococcaceae</taxon>
        <taxon>Vagococcus</taxon>
    </lineage>
</organism>
<dbReference type="Proteomes" id="UP000674938">
    <property type="component" value="Unassembled WGS sequence"/>
</dbReference>
<sequence length="46" mass="5221">MSTLILSLIIFGGAAYIIYRTYFKKNRQDSCHDCDCPAKPSHLNSK</sequence>
<dbReference type="EMBL" id="JAEEGA010000026">
    <property type="protein sequence ID" value="MBP1044380.1"/>
    <property type="molecule type" value="Genomic_DNA"/>
</dbReference>
<comment type="caution">
    <text evidence="1">The sequence shown here is derived from an EMBL/GenBank/DDBJ whole genome shotgun (WGS) entry which is preliminary data.</text>
</comment>
<name>A0A940PGD8_9ENTE</name>
<protein>
    <submittedName>
        <fullName evidence="1">FeoB-associated Cys-rich membrane protein</fullName>
    </submittedName>
</protein>
<dbReference type="Pfam" id="PF12669">
    <property type="entry name" value="FeoB_associated"/>
    <property type="match status" value="1"/>
</dbReference>
<evidence type="ECO:0000313" key="1">
    <source>
        <dbReference type="EMBL" id="MBP1044380.1"/>
    </source>
</evidence>
<proteinExistence type="predicted"/>
<dbReference type="RefSeq" id="WP_209532796.1">
    <property type="nucleotide sequence ID" value="NZ_JAEEGA010000026.1"/>
</dbReference>